<keyword evidence="1" id="KW-0472">Membrane</keyword>
<sequence length="60" mass="6589">MLTRTLEATKCTWRGQGAAGKRSSAGFGALYEPYRPEMRAYWLLEAFLVMTCGAVQAAAE</sequence>
<evidence type="ECO:0000313" key="2">
    <source>
        <dbReference type="EMBL" id="GAI88833.1"/>
    </source>
</evidence>
<comment type="caution">
    <text evidence="2">The sequence shown here is derived from an EMBL/GenBank/DDBJ whole genome shotgun (WGS) entry which is preliminary data.</text>
</comment>
<protein>
    <submittedName>
        <fullName evidence="2">Uncharacterized protein</fullName>
    </submittedName>
</protein>
<evidence type="ECO:0000256" key="1">
    <source>
        <dbReference type="SAM" id="Phobius"/>
    </source>
</evidence>
<dbReference type="AlphaFoldDB" id="X1S7C9"/>
<organism evidence="2">
    <name type="scientific">marine sediment metagenome</name>
    <dbReference type="NCBI Taxonomy" id="412755"/>
    <lineage>
        <taxon>unclassified sequences</taxon>
        <taxon>metagenomes</taxon>
        <taxon>ecological metagenomes</taxon>
    </lineage>
</organism>
<dbReference type="EMBL" id="BARW01020135">
    <property type="protein sequence ID" value="GAI88833.1"/>
    <property type="molecule type" value="Genomic_DNA"/>
</dbReference>
<reference evidence="2" key="1">
    <citation type="journal article" date="2014" name="Front. Microbiol.">
        <title>High frequency of phylogenetically diverse reductive dehalogenase-homologous genes in deep subseafloor sedimentary metagenomes.</title>
        <authorList>
            <person name="Kawai M."/>
            <person name="Futagami T."/>
            <person name="Toyoda A."/>
            <person name="Takaki Y."/>
            <person name="Nishi S."/>
            <person name="Hori S."/>
            <person name="Arai W."/>
            <person name="Tsubouchi T."/>
            <person name="Morono Y."/>
            <person name="Uchiyama I."/>
            <person name="Ito T."/>
            <person name="Fujiyama A."/>
            <person name="Inagaki F."/>
            <person name="Takami H."/>
        </authorList>
    </citation>
    <scope>NUCLEOTIDE SEQUENCE</scope>
    <source>
        <strain evidence="2">Expedition CK06-06</strain>
    </source>
</reference>
<accession>X1S7C9</accession>
<name>X1S7C9_9ZZZZ</name>
<keyword evidence="1" id="KW-1133">Transmembrane helix</keyword>
<keyword evidence="1" id="KW-0812">Transmembrane</keyword>
<feature type="non-terminal residue" evidence="2">
    <location>
        <position position="60"/>
    </location>
</feature>
<proteinExistence type="predicted"/>
<gene>
    <name evidence="2" type="ORF">S12H4_34079</name>
</gene>
<feature type="transmembrane region" description="Helical" evidence="1">
    <location>
        <begin position="40"/>
        <end position="59"/>
    </location>
</feature>